<keyword evidence="3" id="KW-1185">Reference proteome</keyword>
<feature type="compositionally biased region" description="Basic and acidic residues" evidence="1">
    <location>
        <begin position="1"/>
        <end position="11"/>
    </location>
</feature>
<feature type="compositionally biased region" description="Pro residues" evidence="1">
    <location>
        <begin position="232"/>
        <end position="241"/>
    </location>
</feature>
<gene>
    <name evidence="2" type="ORF">AAF712_002405</name>
</gene>
<feature type="region of interest" description="Disordered" evidence="1">
    <location>
        <begin position="224"/>
        <end position="254"/>
    </location>
</feature>
<feature type="region of interest" description="Disordered" evidence="1">
    <location>
        <begin position="56"/>
        <end position="80"/>
    </location>
</feature>
<protein>
    <submittedName>
        <fullName evidence="2">Uncharacterized protein</fullName>
    </submittedName>
</protein>
<evidence type="ECO:0000256" key="1">
    <source>
        <dbReference type="SAM" id="MobiDB-lite"/>
    </source>
</evidence>
<dbReference type="EMBL" id="JBBXMP010000006">
    <property type="protein sequence ID" value="KAL0070566.1"/>
    <property type="molecule type" value="Genomic_DNA"/>
</dbReference>
<proteinExistence type="predicted"/>
<name>A0ABR3A9C6_9AGAR</name>
<feature type="region of interest" description="Disordered" evidence="1">
    <location>
        <begin position="1"/>
        <end position="29"/>
    </location>
</feature>
<evidence type="ECO:0000313" key="3">
    <source>
        <dbReference type="Proteomes" id="UP001437256"/>
    </source>
</evidence>
<organism evidence="2 3">
    <name type="scientific">Marasmius tenuissimus</name>
    <dbReference type="NCBI Taxonomy" id="585030"/>
    <lineage>
        <taxon>Eukaryota</taxon>
        <taxon>Fungi</taxon>
        <taxon>Dikarya</taxon>
        <taxon>Basidiomycota</taxon>
        <taxon>Agaricomycotina</taxon>
        <taxon>Agaricomycetes</taxon>
        <taxon>Agaricomycetidae</taxon>
        <taxon>Agaricales</taxon>
        <taxon>Marasmiineae</taxon>
        <taxon>Marasmiaceae</taxon>
        <taxon>Marasmius</taxon>
    </lineage>
</organism>
<sequence length="438" mass="48918">MSRSPHDEDRSTNSAEGEEENPHWMLSDACQLSNEESTFEAAKMVTDVVVEYLHADGNSSPASHGRSPDGTAETTTPENLEMEEVMGPDLGPEETGTRPMYTGRRGPWVGANVMVIGTHHKGCTGILRDVHIDWSLLDTVIDFSPGVDLYGVKSGLMLDVELDIVRAGQAAPVERIDYRDVVELKSLKRLNVWRPLDHRHEVWYLRPDLPNPLVRLSTLDKLPVDLPHSPRPRTPTPPPRSPRFSRNQSDPWNPLAVLPPTEHDHWILHPELVGLKIEVQITGGPHDSKGNSVYVTPVSKTRGVVVQYTSGRGLASCTHTISHTFIQKSKDPIKPSTENSLMVVTAGKEHVGKLVRRIRTFYLGARTEEDQWIVGGVISKDADGERLTDERLELHPHHHVVRVKESAKQRAIAKDYMTDARESAATDWARRPEVRSTS</sequence>
<comment type="caution">
    <text evidence="2">The sequence shown here is derived from an EMBL/GenBank/DDBJ whole genome shotgun (WGS) entry which is preliminary data.</text>
</comment>
<evidence type="ECO:0000313" key="2">
    <source>
        <dbReference type="EMBL" id="KAL0070566.1"/>
    </source>
</evidence>
<accession>A0ABR3A9C6</accession>
<dbReference type="Proteomes" id="UP001437256">
    <property type="component" value="Unassembled WGS sequence"/>
</dbReference>
<reference evidence="2 3" key="1">
    <citation type="submission" date="2024-05" db="EMBL/GenBank/DDBJ databases">
        <title>A draft genome resource for the thread blight pathogen Marasmius tenuissimus strain MS-2.</title>
        <authorList>
            <person name="Yulfo-Soto G.E."/>
            <person name="Baruah I.K."/>
            <person name="Amoako-Attah I."/>
            <person name="Bukari Y."/>
            <person name="Meinhardt L.W."/>
            <person name="Bailey B.A."/>
            <person name="Cohen S.P."/>
        </authorList>
    </citation>
    <scope>NUCLEOTIDE SEQUENCE [LARGE SCALE GENOMIC DNA]</scope>
    <source>
        <strain evidence="2 3">MS-2</strain>
    </source>
</reference>